<organism evidence="1 2">
    <name type="scientific">Metallosphaera cuprina (strain Ar-4)</name>
    <dbReference type="NCBI Taxonomy" id="1006006"/>
    <lineage>
        <taxon>Archaea</taxon>
        <taxon>Thermoproteota</taxon>
        <taxon>Thermoprotei</taxon>
        <taxon>Sulfolobales</taxon>
        <taxon>Sulfolobaceae</taxon>
        <taxon>Metallosphaera</taxon>
    </lineage>
</organism>
<dbReference type="InterPro" id="IPR008508">
    <property type="entry name" value="Bax1"/>
</dbReference>
<dbReference type="Pfam" id="PF05626">
    <property type="entry name" value="DUF790"/>
    <property type="match status" value="1"/>
</dbReference>
<dbReference type="OrthoDB" id="57367at2157"/>
<dbReference type="PANTHER" id="PTHR39640">
    <property type="entry name" value="VNG6129C"/>
    <property type="match status" value="1"/>
</dbReference>
<evidence type="ECO:0000313" key="1">
    <source>
        <dbReference type="EMBL" id="AEB95563.1"/>
    </source>
</evidence>
<dbReference type="Proteomes" id="UP000007812">
    <property type="component" value="Chromosome"/>
</dbReference>
<dbReference type="PANTHER" id="PTHR39640:SF1">
    <property type="entry name" value="DUF790 FAMILY PROTEIN"/>
    <property type="match status" value="1"/>
</dbReference>
<name>F4FYZ3_METCR</name>
<keyword evidence="2" id="KW-1185">Reference proteome</keyword>
<evidence type="ECO:0008006" key="3">
    <source>
        <dbReference type="Google" id="ProtNLM"/>
    </source>
</evidence>
<dbReference type="RefSeq" id="WP_013738061.1">
    <property type="nucleotide sequence ID" value="NC_015435.1"/>
</dbReference>
<dbReference type="STRING" id="1006006.Mcup_1460"/>
<dbReference type="EMBL" id="CP002656">
    <property type="protein sequence ID" value="AEB95563.1"/>
    <property type="molecule type" value="Genomic_DNA"/>
</dbReference>
<reference evidence="1 2" key="1">
    <citation type="journal article" date="2011" name="J. Bacteriol.">
        <title>Complete genome sequence of Metallosphaera cuprina, a metal sulfide-oxidizing archaeon from a hot spring.</title>
        <authorList>
            <person name="Liu L.J."/>
            <person name="You X.Y."/>
            <person name="Zheng H."/>
            <person name="Wang S."/>
            <person name="Jiang C.Y."/>
            <person name="Liu S.J."/>
        </authorList>
    </citation>
    <scope>NUCLEOTIDE SEQUENCE [LARGE SCALE GENOMIC DNA]</scope>
    <source>
        <strain evidence="1 2">Ar-4</strain>
    </source>
</reference>
<dbReference type="HOGENOM" id="CLU_038336_0_0_2"/>
<gene>
    <name evidence="1" type="ordered locus">Mcup_1460</name>
</gene>
<dbReference type="PATRIC" id="fig|1006006.8.peg.1455"/>
<dbReference type="AlphaFoldDB" id="F4FYZ3"/>
<proteinExistence type="predicted"/>
<protein>
    <recommendedName>
        <fullName evidence="3">DUF790 family protein</fullName>
    </recommendedName>
</protein>
<dbReference type="GeneID" id="10493649"/>
<accession>F4FYZ3</accession>
<sequence>MLPSELVRFKIHGDRIYPLFIGKRELDLINEMISIYKPYKTFGEVEEEVKLLERVHGKTTHGAKLVRGLHKVISRYLTLSEESTIDSKKIRAELFSKGPALSEEERKKRIAEVSEMFNVDAEKLMYADLEESKIIKEVKVPSAIDIAKEYNLSLFQSILFKSYKVTFSGELNWKELLRTIKRLGLMYIAYPNPVKIDVIGPYTLVKPSEKYGRNLALLIPYVVSSPSWQAEAEIVLGRKKRRIYMLKVENLEWISSNSSHEKIFDSSIEESFYWDFRNAIKDWKLEREPGPIVVNGRIFLPDFIALKDHLEVFIEIVGFWTEDYIREKVKKLEGSSKLIIPIVNEELGTGRIEGLQLVTYKRKVDVTKVYKLLKQIEASNVRKIDYKLWGDPVISLKEIASKYGVSEATLRKDLMEFPEYVLLKNYYVKRDLLELLSKEDYSGRKLQDVIKEKGEFIVDVLEKLGYKIKWINISEAVISK</sequence>
<evidence type="ECO:0000313" key="2">
    <source>
        <dbReference type="Proteomes" id="UP000007812"/>
    </source>
</evidence>
<dbReference type="eggNOG" id="arCOG04356">
    <property type="taxonomic scope" value="Archaea"/>
</dbReference>
<dbReference type="PIRSF" id="PIRSF019435">
    <property type="entry name" value="UCP019435"/>
    <property type="match status" value="1"/>
</dbReference>
<dbReference type="KEGG" id="mcn:Mcup_1460"/>